<reference evidence="4 5" key="2">
    <citation type="submission" date="2018-11" db="EMBL/GenBank/DDBJ databases">
        <authorList>
            <consortium name="Pathogen Informatics"/>
        </authorList>
    </citation>
    <scope>NUCLEOTIDE SEQUENCE [LARGE SCALE GENOMIC DNA]</scope>
</reference>
<dbReference type="EMBL" id="UYRT01096267">
    <property type="protein sequence ID" value="VDN40698.1"/>
    <property type="molecule type" value="Genomic_DNA"/>
</dbReference>
<proteinExistence type="predicted"/>
<keyword evidence="2" id="KW-0804">Transcription</keyword>
<keyword evidence="3" id="KW-0675">Receptor</keyword>
<dbReference type="SUPFAM" id="SSF48508">
    <property type="entry name" value="Nuclear receptor ligand-binding domain"/>
    <property type="match status" value="1"/>
</dbReference>
<organism evidence="6">
    <name type="scientific">Gongylonema pulchrum</name>
    <dbReference type="NCBI Taxonomy" id="637853"/>
    <lineage>
        <taxon>Eukaryota</taxon>
        <taxon>Metazoa</taxon>
        <taxon>Ecdysozoa</taxon>
        <taxon>Nematoda</taxon>
        <taxon>Chromadorea</taxon>
        <taxon>Rhabditida</taxon>
        <taxon>Spirurina</taxon>
        <taxon>Spiruromorpha</taxon>
        <taxon>Spiruroidea</taxon>
        <taxon>Gongylonematidae</taxon>
        <taxon>Gongylonema</taxon>
    </lineage>
</organism>
<evidence type="ECO:0000313" key="6">
    <source>
        <dbReference type="WBParaSite" id="GPUH_0002292901-mRNA-1"/>
    </source>
</evidence>
<sequence>MAAMAPIAAAAITSAPQPLPIPQPGTSTDRSSPLCTESLLDPNLLSHLLSKGDKSRDAFQYCKSVIEESLNSIVTWAKNAPYFEQLPAKMVKYVSYESKSTYKKFVQKTV</sequence>
<keyword evidence="1" id="KW-0805">Transcription regulation</keyword>
<evidence type="ECO:0000256" key="2">
    <source>
        <dbReference type="ARBA" id="ARBA00023163"/>
    </source>
</evidence>
<dbReference type="Proteomes" id="UP000271098">
    <property type="component" value="Unassembled WGS sequence"/>
</dbReference>
<name>A0A183EPL0_9BILA</name>
<dbReference type="WBParaSite" id="GPUH_0002292901-mRNA-1">
    <property type="protein sequence ID" value="GPUH_0002292901-mRNA-1"/>
    <property type="gene ID" value="GPUH_0002292901"/>
</dbReference>
<dbReference type="InterPro" id="IPR035500">
    <property type="entry name" value="NHR-like_dom_sf"/>
</dbReference>
<gene>
    <name evidence="4" type="ORF">GPUH_LOCUS22898</name>
</gene>
<evidence type="ECO:0000256" key="1">
    <source>
        <dbReference type="ARBA" id="ARBA00023015"/>
    </source>
</evidence>
<keyword evidence="5" id="KW-1185">Reference proteome</keyword>
<accession>A0A183EPL0</accession>
<reference evidence="6" key="1">
    <citation type="submission" date="2016-06" db="UniProtKB">
        <authorList>
            <consortium name="WormBaseParasite"/>
        </authorList>
    </citation>
    <scope>IDENTIFICATION</scope>
</reference>
<evidence type="ECO:0000313" key="4">
    <source>
        <dbReference type="EMBL" id="VDN40698.1"/>
    </source>
</evidence>
<dbReference type="AlphaFoldDB" id="A0A183EPL0"/>
<protein>
    <submittedName>
        <fullName evidence="6">Ras-specific guanine nucleotide-releasing factor RalGPS1</fullName>
    </submittedName>
</protein>
<dbReference type="OrthoDB" id="5771769at2759"/>
<evidence type="ECO:0000256" key="3">
    <source>
        <dbReference type="ARBA" id="ARBA00023170"/>
    </source>
</evidence>
<evidence type="ECO:0000313" key="5">
    <source>
        <dbReference type="Proteomes" id="UP000271098"/>
    </source>
</evidence>